<dbReference type="Gene3D" id="3.30.110.150">
    <property type="entry name" value="SepF-like protein"/>
    <property type="match status" value="1"/>
</dbReference>
<dbReference type="Proteomes" id="UP000007954">
    <property type="component" value="Chromosome"/>
</dbReference>
<dbReference type="HOGENOM" id="CLU_131897_0_0_2"/>
<organism evidence="1 2">
    <name type="scientific">Haloquadratum walsbyi (strain DSM 16854 / JCM 12705 / C23)</name>
    <dbReference type="NCBI Taxonomy" id="768065"/>
    <lineage>
        <taxon>Archaea</taxon>
        <taxon>Methanobacteriati</taxon>
        <taxon>Methanobacteriota</taxon>
        <taxon>Stenosarchaea group</taxon>
        <taxon>Halobacteria</taxon>
        <taxon>Halobacteriales</taxon>
        <taxon>Haloferacaceae</taxon>
        <taxon>Haloquadratum</taxon>
    </lineage>
</organism>
<dbReference type="InterPro" id="IPR038594">
    <property type="entry name" value="SepF-like_sf"/>
</dbReference>
<evidence type="ECO:0000313" key="1">
    <source>
        <dbReference type="EMBL" id="CCC41344.1"/>
    </source>
</evidence>
<proteinExistence type="predicted"/>
<evidence type="ECO:0000313" key="2">
    <source>
        <dbReference type="Proteomes" id="UP000007954"/>
    </source>
</evidence>
<accession>G0LMM4</accession>
<dbReference type="GeneID" id="4193273"/>
<gene>
    <name evidence="1" type="primary">sepF</name>
    <name evidence="1" type="ordered locus">Hqrw_3597</name>
</gene>
<sequence length="115" mass="12776">MGIMNKIIGGETDTPNEYVELDLDDFETVRGDADVRVRFAKIGGQQDIIDIKDAVYDGDLVIADITRHTTSDNTMERIVDDLRRVIEEVDGDMVQKGDDQLIIAPTGVAIARQKI</sequence>
<dbReference type="RefSeq" id="WP_011572279.1">
    <property type="nucleotide sequence ID" value="NC_017459.1"/>
</dbReference>
<dbReference type="OrthoDB" id="56189at2157"/>
<protein>
    <submittedName>
        <fullName evidence="1">Probable SepF protein</fullName>
    </submittedName>
</protein>
<dbReference type="InterPro" id="IPR012426">
    <property type="entry name" value="SepF_arc"/>
</dbReference>
<dbReference type="InterPro" id="IPR007561">
    <property type="entry name" value="Cell_div_SepF/SepF-rel"/>
</dbReference>
<dbReference type="EMBL" id="FR746099">
    <property type="protein sequence ID" value="CCC41344.1"/>
    <property type="molecule type" value="Genomic_DNA"/>
</dbReference>
<name>G0LMM4_HALWC</name>
<dbReference type="KEGG" id="hwc:Hqrw_3597"/>
<dbReference type="Pfam" id="PF04472">
    <property type="entry name" value="SepF"/>
    <property type="match status" value="1"/>
</dbReference>
<dbReference type="GeneID" id="12448432"/>
<dbReference type="AlphaFoldDB" id="G0LMM4"/>
<dbReference type="PIRSF" id="PIRSF019313">
    <property type="entry name" value="UCP019313"/>
    <property type="match status" value="1"/>
</dbReference>
<reference evidence="1 2" key="1">
    <citation type="journal article" date="2011" name="PLoS ONE">
        <title>Haloquadratum walsbyi: limited diversity in a global pond.</title>
        <authorList>
            <person name="Dyall-Smith M."/>
            <person name="Pfeiffer F."/>
            <person name="Klee K."/>
            <person name="Palm P."/>
            <person name="Gross K."/>
            <person name="Schuster S.C."/>
            <person name="Rampp M."/>
            <person name="Oesterhelt D."/>
        </authorList>
    </citation>
    <scope>NUCLEOTIDE SEQUENCE [LARGE SCALE GENOMIC DNA]</scope>
    <source>
        <strain evidence="2">DSM 16854 / JCM 12705 / C23</strain>
    </source>
</reference>